<evidence type="ECO:0000313" key="4">
    <source>
        <dbReference type="Proteomes" id="UP000081671"/>
    </source>
</evidence>
<dbReference type="RefSeq" id="XP_012866178.1">
    <property type="nucleotide sequence ID" value="XM_013010724.1"/>
</dbReference>
<evidence type="ECO:0000259" key="3">
    <source>
        <dbReference type="PROSITE" id="PS51390"/>
    </source>
</evidence>
<accession>A0A1S3EP66</accession>
<dbReference type="SMART" id="SM00217">
    <property type="entry name" value="WAP"/>
    <property type="match status" value="3"/>
</dbReference>
<dbReference type="InterPro" id="IPR008197">
    <property type="entry name" value="WAP_dom"/>
</dbReference>
<feature type="domain" description="WAP" evidence="3">
    <location>
        <begin position="137"/>
        <end position="183"/>
    </location>
</feature>
<dbReference type="PANTHER" id="PTHR47769:SF1">
    <property type="entry name" value="WAP FOUR-DISULFIDE CORE DOMAIN PROTEIN 8"/>
    <property type="match status" value="1"/>
</dbReference>
<evidence type="ECO:0000256" key="1">
    <source>
        <dbReference type="ARBA" id="ARBA00023157"/>
    </source>
</evidence>
<organism evidence="4 5">
    <name type="scientific">Dipodomys ordii</name>
    <name type="common">Ord's kangaroo rat</name>
    <dbReference type="NCBI Taxonomy" id="10020"/>
    <lineage>
        <taxon>Eukaryota</taxon>
        <taxon>Metazoa</taxon>
        <taxon>Chordata</taxon>
        <taxon>Craniata</taxon>
        <taxon>Vertebrata</taxon>
        <taxon>Euteleostomi</taxon>
        <taxon>Mammalia</taxon>
        <taxon>Eutheria</taxon>
        <taxon>Euarchontoglires</taxon>
        <taxon>Glires</taxon>
        <taxon>Rodentia</taxon>
        <taxon>Castorimorpha</taxon>
        <taxon>Heteromyidae</taxon>
        <taxon>Dipodomyinae</taxon>
        <taxon>Dipodomys</taxon>
    </lineage>
</organism>
<feature type="domain" description="WAP" evidence="3">
    <location>
        <begin position="184"/>
        <end position="230"/>
    </location>
</feature>
<dbReference type="OrthoDB" id="196393at2759"/>
<dbReference type="SUPFAM" id="SSF57256">
    <property type="entry name" value="Elafin-like"/>
    <property type="match status" value="3"/>
</dbReference>
<sequence>MLLGLLPRATTVIWKSWGKCSAFSWRNRALLLLFSLSLEQASASQSNKIQQKAGKCPKERFQCRTKIVDLCKTDYNCKAFLKCCPFACGKKCMDPFVGNIIWAEGDVALGAFHFFIHNRPTQNQGKQDKQEFTSALILVKKGHCPIFPHNSRMECPLPCKNDLDCLEKEKCCDSKCGFVCAKIWNVKPGFCPRKPAECNKIDKPKCLQDSDCPLEEKCCSRCGLKCFEPKN</sequence>
<protein>
    <submittedName>
        <fullName evidence="5">WAP four-disulfide core domain protein 8</fullName>
    </submittedName>
</protein>
<dbReference type="InParanoid" id="A0A1S3EP66"/>
<reference evidence="5" key="1">
    <citation type="submission" date="2025-08" db="UniProtKB">
        <authorList>
            <consortium name="RefSeq"/>
        </authorList>
    </citation>
    <scope>IDENTIFICATION</scope>
    <source>
        <tissue evidence="5">Kidney</tissue>
    </source>
</reference>
<dbReference type="Gene3D" id="4.10.75.10">
    <property type="entry name" value="Elafin-like"/>
    <property type="match status" value="3"/>
</dbReference>
<keyword evidence="4" id="KW-1185">Reference proteome</keyword>
<dbReference type="PROSITE" id="PS51390">
    <property type="entry name" value="WAP"/>
    <property type="match status" value="3"/>
</dbReference>
<feature type="signal peptide" evidence="2">
    <location>
        <begin position="1"/>
        <end position="43"/>
    </location>
</feature>
<dbReference type="GO" id="GO:0005576">
    <property type="term" value="C:extracellular region"/>
    <property type="evidence" value="ECO:0007669"/>
    <property type="project" value="InterPro"/>
</dbReference>
<evidence type="ECO:0000313" key="5">
    <source>
        <dbReference type="RefSeq" id="XP_012866178.1"/>
    </source>
</evidence>
<dbReference type="PRINTS" id="PR00003">
    <property type="entry name" value="4DISULPHCORE"/>
</dbReference>
<feature type="chain" id="PRO_5010233617" evidence="2">
    <location>
        <begin position="44"/>
        <end position="231"/>
    </location>
</feature>
<gene>
    <name evidence="5" type="primary">Wfdc8</name>
</gene>
<keyword evidence="1" id="KW-1015">Disulfide bond</keyword>
<dbReference type="InterPro" id="IPR036645">
    <property type="entry name" value="Elafin-like_sf"/>
</dbReference>
<dbReference type="Proteomes" id="UP000081671">
    <property type="component" value="Unplaced"/>
</dbReference>
<proteinExistence type="predicted"/>
<dbReference type="PANTHER" id="PTHR47769">
    <property type="entry name" value="WAP FOUR-DISULFIDE CORE DOMAIN PROTEIN 8"/>
    <property type="match status" value="1"/>
</dbReference>
<dbReference type="CTD" id="90199"/>
<name>A0A1S3EP66_DIPOR</name>
<dbReference type="KEGG" id="dord:105981532"/>
<dbReference type="Pfam" id="PF00095">
    <property type="entry name" value="WAP"/>
    <property type="match status" value="3"/>
</dbReference>
<dbReference type="GO" id="GO:0030414">
    <property type="term" value="F:peptidase inhibitor activity"/>
    <property type="evidence" value="ECO:0007669"/>
    <property type="project" value="InterPro"/>
</dbReference>
<dbReference type="GeneID" id="105981532"/>
<dbReference type="FunCoup" id="A0A1S3EP66">
    <property type="interactions" value="1"/>
</dbReference>
<evidence type="ECO:0000256" key="2">
    <source>
        <dbReference type="SAM" id="SignalP"/>
    </source>
</evidence>
<keyword evidence="2" id="KW-0732">Signal</keyword>
<feature type="domain" description="WAP" evidence="3">
    <location>
        <begin position="49"/>
        <end position="96"/>
    </location>
</feature>
<dbReference type="AlphaFoldDB" id="A0A1S3EP66"/>